<keyword evidence="2" id="KW-0812">Transmembrane</keyword>
<reference evidence="3" key="1">
    <citation type="journal article" date="2020" name="Stud. Mycol.">
        <title>101 Dothideomycetes genomes: a test case for predicting lifestyles and emergence of pathogens.</title>
        <authorList>
            <person name="Haridas S."/>
            <person name="Albert R."/>
            <person name="Binder M."/>
            <person name="Bloem J."/>
            <person name="Labutti K."/>
            <person name="Salamov A."/>
            <person name="Andreopoulos B."/>
            <person name="Baker S."/>
            <person name="Barry K."/>
            <person name="Bills G."/>
            <person name="Bluhm B."/>
            <person name="Cannon C."/>
            <person name="Castanera R."/>
            <person name="Culley D."/>
            <person name="Daum C."/>
            <person name="Ezra D."/>
            <person name="Gonzalez J."/>
            <person name="Henrissat B."/>
            <person name="Kuo A."/>
            <person name="Liang C."/>
            <person name="Lipzen A."/>
            <person name="Lutzoni F."/>
            <person name="Magnuson J."/>
            <person name="Mondo S."/>
            <person name="Nolan M."/>
            <person name="Ohm R."/>
            <person name="Pangilinan J."/>
            <person name="Park H.-J."/>
            <person name="Ramirez L."/>
            <person name="Alfaro M."/>
            <person name="Sun H."/>
            <person name="Tritt A."/>
            <person name="Yoshinaga Y."/>
            <person name="Zwiers L.-H."/>
            <person name="Turgeon B."/>
            <person name="Goodwin S."/>
            <person name="Spatafora J."/>
            <person name="Crous P."/>
            <person name="Grigoriev I."/>
        </authorList>
    </citation>
    <scope>NUCLEOTIDE SEQUENCE</scope>
    <source>
        <strain evidence="3">CBS 480.64</strain>
    </source>
</reference>
<evidence type="ECO:0000313" key="4">
    <source>
        <dbReference type="Proteomes" id="UP000799421"/>
    </source>
</evidence>
<dbReference type="Proteomes" id="UP000799421">
    <property type="component" value="Unassembled WGS sequence"/>
</dbReference>
<feature type="transmembrane region" description="Helical" evidence="2">
    <location>
        <begin position="87"/>
        <end position="109"/>
    </location>
</feature>
<sequence>MLPRRRSRRSSGKVRKLATCLLTLILLAYASPRTRRWMFSGCAWETLLLAYGSMRGYRILPQVPLWPVVTTLNLVYAVCSTSWLLRWILNFSCYPLIVVTCLNQFPFAAKHARRSLRKLLRGLQFTRDRIAFFNIPGLEIDTDVHGLLVIRGISISLSSLTIVAHGVNVGIKLADDLELSLMADEVTIKLFRRINCGDVYANLKGGAAEMTFAECERVPSNEESDDFFVNDTPLLRAATAGSEKYSVRPKLRKSLTGVDLVKDSLPEDAVDTVTTLSPDEAEADQKYRQYLKDIKTSSAVYQCRQQVLKRRRTDGVPIDSETDLRAAICSEMHDLPSITHAPERSVKVTTLRLLTNPRVRSFLHRMPFLLRMLLSVLSYCHIVEIASITAAGSGKWLTAMLQREVFKHYSTLDSDIRKLERRVLTWLADANFCVQLADIQGLGQVPLSTEFDITGSLQFSDIIAYRTLLESGTPTQVVRLGGADATVAIPSFLLPHHEHLLPPPPDESDEQEQQDEVDQADGLPKTVQAERKLKRVKKDETTMNVSVHAQLPIALDLSLLNFVAALVKATKIIEIEKQADEADSPTEIDLPVTPKDDDALSISSSMTNKSTKIKSFANQMRERIKEGTNPDAIKAFAKDLHQSAKDGMKKAAIGGAINDRWIAKMVGRIASKLEKAYGDVGYSRDIPISLKEFRPEGPMPGKILA</sequence>
<keyword evidence="2" id="KW-0472">Membrane</keyword>
<organism evidence="3 4">
    <name type="scientific">Piedraia hortae CBS 480.64</name>
    <dbReference type="NCBI Taxonomy" id="1314780"/>
    <lineage>
        <taxon>Eukaryota</taxon>
        <taxon>Fungi</taxon>
        <taxon>Dikarya</taxon>
        <taxon>Ascomycota</taxon>
        <taxon>Pezizomycotina</taxon>
        <taxon>Dothideomycetes</taxon>
        <taxon>Dothideomycetidae</taxon>
        <taxon>Capnodiales</taxon>
        <taxon>Piedraiaceae</taxon>
        <taxon>Piedraia</taxon>
    </lineage>
</organism>
<gene>
    <name evidence="3" type="ORF">K470DRAFT_282395</name>
</gene>
<evidence type="ECO:0000256" key="1">
    <source>
        <dbReference type="SAM" id="MobiDB-lite"/>
    </source>
</evidence>
<proteinExistence type="predicted"/>
<dbReference type="AlphaFoldDB" id="A0A6A7BY20"/>
<feature type="region of interest" description="Disordered" evidence="1">
    <location>
        <begin position="580"/>
        <end position="603"/>
    </location>
</feature>
<name>A0A6A7BY20_9PEZI</name>
<keyword evidence="2" id="KW-1133">Transmembrane helix</keyword>
<feature type="compositionally biased region" description="Acidic residues" evidence="1">
    <location>
        <begin position="506"/>
        <end position="519"/>
    </location>
</feature>
<keyword evidence="4" id="KW-1185">Reference proteome</keyword>
<dbReference type="OrthoDB" id="5372451at2759"/>
<evidence type="ECO:0000313" key="3">
    <source>
        <dbReference type="EMBL" id="KAF2859887.1"/>
    </source>
</evidence>
<accession>A0A6A7BY20</accession>
<dbReference type="EMBL" id="MU005987">
    <property type="protein sequence ID" value="KAF2859887.1"/>
    <property type="molecule type" value="Genomic_DNA"/>
</dbReference>
<evidence type="ECO:0000256" key="2">
    <source>
        <dbReference type="SAM" id="Phobius"/>
    </source>
</evidence>
<feature type="region of interest" description="Disordered" evidence="1">
    <location>
        <begin position="498"/>
        <end position="526"/>
    </location>
</feature>
<protein>
    <submittedName>
        <fullName evidence="3">Uncharacterized protein</fullName>
    </submittedName>
</protein>